<evidence type="ECO:0000313" key="2">
    <source>
        <dbReference type="EMBL" id="KAJ1098106.1"/>
    </source>
</evidence>
<dbReference type="Proteomes" id="UP001066276">
    <property type="component" value="Chromosome 10"/>
</dbReference>
<comment type="caution">
    <text evidence="2">The sequence shown here is derived from an EMBL/GenBank/DDBJ whole genome shotgun (WGS) entry which is preliminary data.</text>
</comment>
<dbReference type="EMBL" id="JANPWB010000014">
    <property type="protein sequence ID" value="KAJ1098106.1"/>
    <property type="molecule type" value="Genomic_DNA"/>
</dbReference>
<feature type="compositionally biased region" description="Polar residues" evidence="1">
    <location>
        <begin position="135"/>
        <end position="150"/>
    </location>
</feature>
<name>A0AAV7M2S8_PLEWA</name>
<feature type="compositionally biased region" description="Basic residues" evidence="1">
    <location>
        <begin position="1"/>
        <end position="11"/>
    </location>
</feature>
<dbReference type="AlphaFoldDB" id="A0AAV7M2S8"/>
<feature type="region of interest" description="Disordered" evidence="1">
    <location>
        <begin position="1"/>
        <end position="150"/>
    </location>
</feature>
<proteinExistence type="predicted"/>
<protein>
    <submittedName>
        <fullName evidence="2">Uncharacterized protein</fullName>
    </submittedName>
</protein>
<accession>A0AAV7M2S8</accession>
<feature type="compositionally biased region" description="Polar residues" evidence="1">
    <location>
        <begin position="62"/>
        <end position="71"/>
    </location>
</feature>
<evidence type="ECO:0000313" key="3">
    <source>
        <dbReference type="Proteomes" id="UP001066276"/>
    </source>
</evidence>
<organism evidence="2 3">
    <name type="scientific">Pleurodeles waltl</name>
    <name type="common">Iberian ribbed newt</name>
    <dbReference type="NCBI Taxonomy" id="8319"/>
    <lineage>
        <taxon>Eukaryota</taxon>
        <taxon>Metazoa</taxon>
        <taxon>Chordata</taxon>
        <taxon>Craniata</taxon>
        <taxon>Vertebrata</taxon>
        <taxon>Euteleostomi</taxon>
        <taxon>Amphibia</taxon>
        <taxon>Batrachia</taxon>
        <taxon>Caudata</taxon>
        <taxon>Salamandroidea</taxon>
        <taxon>Salamandridae</taxon>
        <taxon>Pleurodelinae</taxon>
        <taxon>Pleurodeles</taxon>
    </lineage>
</organism>
<feature type="compositionally biased region" description="Polar residues" evidence="1">
    <location>
        <begin position="94"/>
        <end position="124"/>
    </location>
</feature>
<keyword evidence="3" id="KW-1185">Reference proteome</keyword>
<reference evidence="2" key="1">
    <citation type="journal article" date="2022" name="bioRxiv">
        <title>Sequencing and chromosome-scale assembly of the giantPleurodeles waltlgenome.</title>
        <authorList>
            <person name="Brown T."/>
            <person name="Elewa A."/>
            <person name="Iarovenko S."/>
            <person name="Subramanian E."/>
            <person name="Araus A.J."/>
            <person name="Petzold A."/>
            <person name="Susuki M."/>
            <person name="Suzuki K.-i.T."/>
            <person name="Hayashi T."/>
            <person name="Toyoda A."/>
            <person name="Oliveira C."/>
            <person name="Osipova E."/>
            <person name="Leigh N.D."/>
            <person name="Simon A."/>
            <person name="Yun M.H."/>
        </authorList>
    </citation>
    <scope>NUCLEOTIDE SEQUENCE</scope>
    <source>
        <strain evidence="2">20211129_DDA</strain>
        <tissue evidence="2">Liver</tissue>
    </source>
</reference>
<evidence type="ECO:0000256" key="1">
    <source>
        <dbReference type="SAM" id="MobiDB-lite"/>
    </source>
</evidence>
<gene>
    <name evidence="2" type="ORF">NDU88_003222</name>
</gene>
<sequence length="150" mass="16507">MEGTPQRKKAPKPLTRQERRASNQTGVKRNGRNPPHSKPLQGNAKRGPGSGLQATLDAAQAFSRQCETRPTQRPRRSPGNARRALTAAPGSVERSCSSNHTPTQQLSETPTSTKKAGEPQGNTRQVHKPPRRQSVVFQEQPQRRSTVNSF</sequence>